<protein>
    <submittedName>
        <fullName evidence="2">Uncharacterized protein</fullName>
    </submittedName>
</protein>
<proteinExistence type="predicted"/>
<name>A0A518HAE5_9BACT</name>
<sequence length="77" mass="9027">MPTPRLRIYPRPQDEPEVEAESASPGRPIRLSDLYPLLAQAYRDNFVWLRDFEEDELLVSNDLFEVVRAFSDYRPSA</sequence>
<evidence type="ECO:0000256" key="1">
    <source>
        <dbReference type="SAM" id="MobiDB-lite"/>
    </source>
</evidence>
<dbReference type="AlphaFoldDB" id="A0A518HAE5"/>
<evidence type="ECO:0000313" key="2">
    <source>
        <dbReference type="EMBL" id="QDV37824.1"/>
    </source>
</evidence>
<organism evidence="2 3">
    <name type="scientific">Tautonia plasticadhaerens</name>
    <dbReference type="NCBI Taxonomy" id="2527974"/>
    <lineage>
        <taxon>Bacteria</taxon>
        <taxon>Pseudomonadati</taxon>
        <taxon>Planctomycetota</taxon>
        <taxon>Planctomycetia</taxon>
        <taxon>Isosphaerales</taxon>
        <taxon>Isosphaeraceae</taxon>
        <taxon>Tautonia</taxon>
    </lineage>
</organism>
<reference evidence="2 3" key="1">
    <citation type="submission" date="2019-02" db="EMBL/GenBank/DDBJ databases">
        <title>Deep-cultivation of Planctomycetes and their phenomic and genomic characterization uncovers novel biology.</title>
        <authorList>
            <person name="Wiegand S."/>
            <person name="Jogler M."/>
            <person name="Boedeker C."/>
            <person name="Pinto D."/>
            <person name="Vollmers J."/>
            <person name="Rivas-Marin E."/>
            <person name="Kohn T."/>
            <person name="Peeters S.H."/>
            <person name="Heuer A."/>
            <person name="Rast P."/>
            <person name="Oberbeckmann S."/>
            <person name="Bunk B."/>
            <person name="Jeske O."/>
            <person name="Meyerdierks A."/>
            <person name="Storesund J.E."/>
            <person name="Kallscheuer N."/>
            <person name="Luecker S."/>
            <person name="Lage O.M."/>
            <person name="Pohl T."/>
            <person name="Merkel B.J."/>
            <person name="Hornburger P."/>
            <person name="Mueller R.-W."/>
            <person name="Bruemmer F."/>
            <person name="Labrenz M."/>
            <person name="Spormann A.M."/>
            <person name="Op den Camp H."/>
            <person name="Overmann J."/>
            <person name="Amann R."/>
            <person name="Jetten M.S.M."/>
            <person name="Mascher T."/>
            <person name="Medema M.H."/>
            <person name="Devos D.P."/>
            <person name="Kaster A.-K."/>
            <person name="Ovreas L."/>
            <person name="Rohde M."/>
            <person name="Galperin M.Y."/>
            <person name="Jogler C."/>
        </authorList>
    </citation>
    <scope>NUCLEOTIDE SEQUENCE [LARGE SCALE GENOMIC DNA]</scope>
    <source>
        <strain evidence="2 3">ElP</strain>
    </source>
</reference>
<dbReference type="OrthoDB" id="281881at2"/>
<dbReference type="KEGG" id="tpla:ElP_57710"/>
<dbReference type="EMBL" id="CP036426">
    <property type="protein sequence ID" value="QDV37824.1"/>
    <property type="molecule type" value="Genomic_DNA"/>
</dbReference>
<dbReference type="RefSeq" id="WP_145275873.1">
    <property type="nucleotide sequence ID" value="NZ_CP036426.1"/>
</dbReference>
<gene>
    <name evidence="2" type="ORF">ElP_57710</name>
</gene>
<keyword evidence="3" id="KW-1185">Reference proteome</keyword>
<accession>A0A518HAE5</accession>
<dbReference type="Proteomes" id="UP000317835">
    <property type="component" value="Chromosome"/>
</dbReference>
<feature type="region of interest" description="Disordered" evidence="1">
    <location>
        <begin position="1"/>
        <end position="25"/>
    </location>
</feature>
<evidence type="ECO:0000313" key="3">
    <source>
        <dbReference type="Proteomes" id="UP000317835"/>
    </source>
</evidence>